<feature type="region of interest" description="Disordered" evidence="4">
    <location>
        <begin position="1952"/>
        <end position="1988"/>
    </location>
</feature>
<dbReference type="OrthoDB" id="9773411at2"/>
<keyword evidence="5" id="KW-0472">Membrane</keyword>
<comment type="subcellular location">
    <subcellularLocation>
        <location evidence="1">Secreted</location>
    </subcellularLocation>
</comment>
<evidence type="ECO:0000256" key="1">
    <source>
        <dbReference type="ARBA" id="ARBA00004613"/>
    </source>
</evidence>
<protein>
    <recommendedName>
        <fullName evidence="7">SD-repeat containing protein B domain-containing protein</fullName>
    </recommendedName>
</protein>
<sequence>MWIGVRKRFSASFRCHRKQLVALSLLVLGSAWSSQALAGLSVAVAKVHDGTGTCALDADVNNGVLCTNDEARYKVDYQVSPPPVAQDNVRITVSLPATEPFRFAPTSGGLAACRNATSALSADGRTVDCLLAGSGANPPNGPIANQSGTLFFDVTTNSQAQNGSVLSSVTGKIVSDQDAAGASGTAPGVTVVAKPQIDLVKSFIDRLGAMDKPAGCNSPATGKGIALIYTVALNIPETKGHESLQQGWTYTDDISGLGADACVYRIQSYRERNNRTFPAGGVPANVPVDAGTGSYSFAQAGNSVTVTASTTNPPLTSGEVTGTWPGAANATALHYVTVWIPKDTATNNGASCQYSPRNRIEELTAQGLSGVPNAGDDPANNVVTTNSINVCSGAFEKLFYATSKGRSAPLIHAPSNRMSNDMVGPGDFIDSYLLWSNTGLSAVQVSLCDHWDNRKLRLDLFDPSVHGIWTAPPRNPAVGANSPYRWKKLPTTSTNIDYSPGYAHFYRDSGAAGGVSSASAQPEDEEVQFGFSAFGNGDETMLRDASCNDGDSTLSAVAAAAGVPTTGILPSGWITQSALEANPALVPFINSARLLNANVPAGGRVQMFVHLNTLPANPQDGVTWPDGSIIPNYGLQQSSVASGFEPGTLNWMHSSRAFMGNDPNATLLPSSNATCLATSTDPARYCDDAYSDRLRLSTQSVGIRKGIEGVDPVGGPAADNPVVPKTKGQIVTYQLWPRLVSNQPGVTIPNDLILIDTIPAGMRFVSGSLKWGGAPVPAGNFHLDDQSATFAASTLRIRLPNVNASNPAADIAVIEFQAEIMLDAPGNIPNASLINQVEIRGCAPGASVAGGALSCVNQTAAQRLAERQATRTVRLGAIDGLVVQKSVIGDALKQIGSGFTMELRYQNVGNETVHEHRLIDVLPYNGEPPRGGTRFSGTRPIAQVRAPAATGYAVYYTSDEPATINRNPKCPSNITAVTGNWPAYAPGVPAAAAGCAHNSGSTNWVLATQAGANWTVPADTTALLMKDTAHFASGAASRAFQLDFNTPGSRHDDVYANNFSGAHGSLGTAVQEGTGARFDVTSNNVQVKVFASSIQGTVFVDPDGNGASAGFDPAGGDTGLGGQTVTLQRAGMADRSAVTATADIAAGKFYNPVDGSASDTAGPGLCPVPAAGLAVGQYLFCDLEAGQYTLLETQPAGYETTGNKAGTAGGAVAGDTISAIDLPANDGNNPNANATGYDFGERALTSVTGRVYVEGNGNTSDDGDATDPGLGGVTVTLVYTPPGGGAPVTLSATTATDGSYAFSGLPVGATNVTITESQPPGFANAYNTAGTNGAVDGGGGAPGTTDNSVITIATLLAGGSQGNNFAEQALTSVTGRVYVEGNGNTSDDGNATDPGIGGVTVTLRYTPPGGGAQVTLTETTTANGSYVFNGLPVGATDVSITESQPSGYENVYNTPGSNGAVNGGDNAGTATDSVITIATLAAGGSQNNNFAEQRQTTLVSGRVYVESNGNISDDGNATDPGIGGVTVTLVYTPPGGGAPVTLNTTTAADGSYTFGNLPVGATNVTITETQPANYLNVYNTPGTNGAVNGGDNPGTATNSVITIATLTAGGSTGNNFAEQRQSTSVSGRVYREGNGNTADDGNATDPGINGVTVTLRYTPPGGGAPVEVSVTTGPDGSYSFNDLPVGATDVTITESQPTGYENAYNTPGTNGAVDGGGGAPGTTDNSVITIATLTAGGSTGNNFAEQRQNTSVSGRVYREGNGNTADDGNATDPGINGVTVTLRYTPPGGGAPVEVSVTTGPDGSYSFNDLPVGATDVTITESQPTGYENAYNTPGTNGAVDGGGGAPGTTDNSVITIATLTAGGSTGNNFAERGAVSDMTSAIACTVSGTSATCELTCTNNGPSAALNATCGFTSALPSGVTVSCTPNSPQATLAVGESIVCKTSPFPVPSSPLDVHGGTGADNDSKGGTDPAAGNNPSRTTLGAPAPSTVPVPTLGLGGVLLLALALMVAAGLRRRVA</sequence>
<dbReference type="InterPro" id="IPR051417">
    <property type="entry name" value="SDr/BOS_complex"/>
</dbReference>
<keyword evidence="2" id="KW-0964">Secreted</keyword>
<dbReference type="PANTHER" id="PTHR23303">
    <property type="entry name" value="CARBOXYPEPTIDASE REGULATORY REGION-CONTAINING"/>
    <property type="match status" value="1"/>
</dbReference>
<accession>A0A3M6RQ87</accession>
<evidence type="ECO:0000256" key="5">
    <source>
        <dbReference type="SAM" id="Phobius"/>
    </source>
</evidence>
<organism evidence="8 9">
    <name type="scientific">Vandammella animalimorsus</name>
    <dbReference type="NCBI Taxonomy" id="2029117"/>
    <lineage>
        <taxon>Bacteria</taxon>
        <taxon>Pseudomonadati</taxon>
        <taxon>Pseudomonadota</taxon>
        <taxon>Betaproteobacteria</taxon>
        <taxon>Burkholderiales</taxon>
        <taxon>Comamonadaceae</taxon>
        <taxon>Vandammella</taxon>
    </lineage>
</organism>
<keyword evidence="3 6" id="KW-0732">Signal</keyword>
<feature type="chain" id="PRO_5018021068" description="SD-repeat containing protein B domain-containing protein" evidence="6">
    <location>
        <begin position="39"/>
        <end position="2019"/>
    </location>
</feature>
<dbReference type="InterPro" id="IPR013783">
    <property type="entry name" value="Ig-like_fold"/>
</dbReference>
<feature type="transmembrane region" description="Helical" evidence="5">
    <location>
        <begin position="1996"/>
        <end position="2014"/>
    </location>
</feature>
<evidence type="ECO:0000313" key="8">
    <source>
        <dbReference type="EMBL" id="RMX17483.1"/>
    </source>
</evidence>
<reference evidence="8 9" key="1">
    <citation type="submission" date="2018-10" db="EMBL/GenBank/DDBJ databases">
        <title>Comamonadaceae CDC group NO-1 genome sequencing and assembly.</title>
        <authorList>
            <person name="Bernier A.-M."/>
            <person name="Bernard K."/>
        </authorList>
    </citation>
    <scope>NUCLEOTIDE SEQUENCE [LARGE SCALE GENOMIC DNA]</scope>
    <source>
        <strain evidence="8 9">NML180582</strain>
    </source>
</reference>
<feature type="domain" description="SD-repeat containing protein B" evidence="7">
    <location>
        <begin position="1627"/>
        <end position="1718"/>
    </location>
</feature>
<dbReference type="EMBL" id="RDQJ01000004">
    <property type="protein sequence ID" value="RMX17483.1"/>
    <property type="molecule type" value="Genomic_DNA"/>
</dbReference>
<keyword evidence="5" id="KW-1133">Transmembrane helix</keyword>
<name>A0A3M6RQ87_9BURK</name>
<dbReference type="Proteomes" id="UP000275180">
    <property type="component" value="Unassembled WGS sequence"/>
</dbReference>
<dbReference type="SUPFAM" id="SSF117074">
    <property type="entry name" value="Hypothetical protein PA1324"/>
    <property type="match status" value="1"/>
</dbReference>
<dbReference type="PANTHER" id="PTHR23303:SF15">
    <property type="entry name" value="COLOSSIN-A"/>
    <property type="match status" value="1"/>
</dbReference>
<feature type="domain" description="SD-repeat containing protein B" evidence="7">
    <location>
        <begin position="1376"/>
        <end position="1488"/>
    </location>
</feature>
<comment type="caution">
    <text evidence="8">The sequence shown here is derived from an EMBL/GenBank/DDBJ whole genome shotgun (WGS) entry which is preliminary data.</text>
</comment>
<dbReference type="Pfam" id="PF17210">
    <property type="entry name" value="SdrD_B"/>
    <property type="match status" value="3"/>
</dbReference>
<evidence type="ECO:0000256" key="6">
    <source>
        <dbReference type="SAM" id="SignalP"/>
    </source>
</evidence>
<evidence type="ECO:0000259" key="7">
    <source>
        <dbReference type="Pfam" id="PF17210"/>
    </source>
</evidence>
<dbReference type="SUPFAM" id="SSF49478">
    <property type="entry name" value="Cna protein B-type domain"/>
    <property type="match status" value="3"/>
</dbReference>
<keyword evidence="5" id="KW-0812">Transmembrane</keyword>
<dbReference type="InterPro" id="IPR033764">
    <property type="entry name" value="Sdr_B"/>
</dbReference>
<gene>
    <name evidence="8" type="ORF">EBQ34_03880</name>
</gene>
<dbReference type="GO" id="GO:0005576">
    <property type="term" value="C:extracellular region"/>
    <property type="evidence" value="ECO:0007669"/>
    <property type="project" value="UniProtKB-SubCell"/>
</dbReference>
<feature type="domain" description="SD-repeat containing protein B" evidence="7">
    <location>
        <begin position="1754"/>
        <end position="1845"/>
    </location>
</feature>
<proteinExistence type="predicted"/>
<feature type="signal peptide" evidence="6">
    <location>
        <begin position="1"/>
        <end position="38"/>
    </location>
</feature>
<evidence type="ECO:0000256" key="2">
    <source>
        <dbReference type="ARBA" id="ARBA00022525"/>
    </source>
</evidence>
<dbReference type="Gene3D" id="2.60.40.10">
    <property type="entry name" value="Immunoglobulins"/>
    <property type="match status" value="6"/>
</dbReference>
<evidence type="ECO:0000256" key="3">
    <source>
        <dbReference type="ARBA" id="ARBA00022729"/>
    </source>
</evidence>
<evidence type="ECO:0000313" key="9">
    <source>
        <dbReference type="Proteomes" id="UP000275180"/>
    </source>
</evidence>
<evidence type="ECO:0000256" key="4">
    <source>
        <dbReference type="SAM" id="MobiDB-lite"/>
    </source>
</evidence>